<dbReference type="Gene3D" id="3.30.70.270">
    <property type="match status" value="1"/>
</dbReference>
<evidence type="ECO:0000313" key="7">
    <source>
        <dbReference type="Proteomes" id="UP000460751"/>
    </source>
</evidence>
<dbReference type="SMART" id="SM00267">
    <property type="entry name" value="GGDEF"/>
    <property type="match status" value="1"/>
</dbReference>
<dbReference type="PANTHER" id="PTHR33121">
    <property type="entry name" value="CYCLIC DI-GMP PHOSPHODIESTERASE PDEF"/>
    <property type="match status" value="1"/>
</dbReference>
<dbReference type="AlphaFoldDB" id="A0A9X4YD52"/>
<dbReference type="PROSITE" id="PS50883">
    <property type="entry name" value="EAL"/>
    <property type="match status" value="1"/>
</dbReference>
<evidence type="ECO:0000259" key="5">
    <source>
        <dbReference type="PROSITE" id="PS50887"/>
    </source>
</evidence>
<dbReference type="Gene3D" id="2.60.40.2380">
    <property type="match status" value="1"/>
</dbReference>
<dbReference type="InterPro" id="IPR001633">
    <property type="entry name" value="EAL_dom"/>
</dbReference>
<feature type="domain" description="GGDEF" evidence="5">
    <location>
        <begin position="456"/>
        <end position="600"/>
    </location>
</feature>
<dbReference type="Gene3D" id="3.20.20.450">
    <property type="entry name" value="EAL domain"/>
    <property type="match status" value="1"/>
</dbReference>
<feature type="transmembrane region" description="Helical" evidence="3">
    <location>
        <begin position="263"/>
        <end position="281"/>
    </location>
</feature>
<protein>
    <recommendedName>
        <fullName evidence="1">cyclic-guanylate-specific phosphodiesterase</fullName>
        <ecNumber evidence="1">3.1.4.52</ecNumber>
    </recommendedName>
</protein>
<name>A0A9X4YD52_9GAMM</name>
<dbReference type="SUPFAM" id="SSF141868">
    <property type="entry name" value="EAL domain-like"/>
    <property type="match status" value="1"/>
</dbReference>
<evidence type="ECO:0000313" key="6">
    <source>
        <dbReference type="EMBL" id="MYL27078.1"/>
    </source>
</evidence>
<reference evidence="6 7" key="1">
    <citation type="submission" date="2019-11" db="EMBL/GenBank/DDBJ databases">
        <title>Genome sequences of 17 halophilic strains isolated from different environments.</title>
        <authorList>
            <person name="Furrow R.E."/>
        </authorList>
    </citation>
    <scope>NUCLEOTIDE SEQUENCE [LARGE SCALE GENOMIC DNA]</scope>
    <source>
        <strain evidence="6 7">22507_15_FS</strain>
    </source>
</reference>
<dbReference type="SUPFAM" id="SSF55073">
    <property type="entry name" value="Nucleotide cyclase"/>
    <property type="match status" value="1"/>
</dbReference>
<dbReference type="InterPro" id="IPR011623">
    <property type="entry name" value="7TMR_DISM_rcpt_extracell_dom1"/>
</dbReference>
<proteinExistence type="predicted"/>
<dbReference type="Pfam" id="PF00990">
    <property type="entry name" value="GGDEF"/>
    <property type="match status" value="1"/>
</dbReference>
<dbReference type="OrthoDB" id="9804951at2"/>
<dbReference type="InterPro" id="IPR043128">
    <property type="entry name" value="Rev_trsase/Diguanyl_cyclase"/>
</dbReference>
<dbReference type="InterPro" id="IPR000160">
    <property type="entry name" value="GGDEF_dom"/>
</dbReference>
<dbReference type="Proteomes" id="UP000460751">
    <property type="component" value="Unassembled WGS sequence"/>
</dbReference>
<keyword evidence="7" id="KW-1185">Reference proteome</keyword>
<organism evidence="6 7">
    <name type="scientific">Vreelandella halophila</name>
    <dbReference type="NCBI Taxonomy" id="86177"/>
    <lineage>
        <taxon>Bacteria</taxon>
        <taxon>Pseudomonadati</taxon>
        <taxon>Pseudomonadota</taxon>
        <taxon>Gammaproteobacteria</taxon>
        <taxon>Oceanospirillales</taxon>
        <taxon>Halomonadaceae</taxon>
        <taxon>Vreelandella</taxon>
    </lineage>
</organism>
<dbReference type="EMBL" id="WMEX01000005">
    <property type="protein sequence ID" value="MYL27078.1"/>
    <property type="molecule type" value="Genomic_DNA"/>
</dbReference>
<feature type="transmembrane region" description="Helical" evidence="3">
    <location>
        <begin position="201"/>
        <end position="220"/>
    </location>
</feature>
<dbReference type="GO" id="GO:0071111">
    <property type="term" value="F:cyclic-guanylate-specific phosphodiesterase activity"/>
    <property type="evidence" value="ECO:0007669"/>
    <property type="project" value="UniProtKB-EC"/>
</dbReference>
<dbReference type="PANTHER" id="PTHR33121:SF71">
    <property type="entry name" value="OXYGEN SENSOR PROTEIN DOSP"/>
    <property type="match status" value="1"/>
</dbReference>
<dbReference type="InterPro" id="IPR050706">
    <property type="entry name" value="Cyclic-di-GMP_PDE-like"/>
</dbReference>
<keyword evidence="2" id="KW-0973">c-di-GMP</keyword>
<dbReference type="SMART" id="SM00052">
    <property type="entry name" value="EAL"/>
    <property type="match status" value="1"/>
</dbReference>
<dbReference type="CDD" id="cd01948">
    <property type="entry name" value="EAL"/>
    <property type="match status" value="1"/>
</dbReference>
<evidence type="ECO:0000256" key="1">
    <source>
        <dbReference type="ARBA" id="ARBA00012282"/>
    </source>
</evidence>
<gene>
    <name evidence="6" type="ORF">GLW01_09765</name>
</gene>
<dbReference type="InterPro" id="IPR029787">
    <property type="entry name" value="Nucleotide_cyclase"/>
</dbReference>
<evidence type="ECO:0000256" key="3">
    <source>
        <dbReference type="SAM" id="Phobius"/>
    </source>
</evidence>
<feature type="domain" description="EAL" evidence="4">
    <location>
        <begin position="609"/>
        <end position="862"/>
    </location>
</feature>
<feature type="transmembrane region" description="Helical" evidence="3">
    <location>
        <begin position="319"/>
        <end position="340"/>
    </location>
</feature>
<dbReference type="FunFam" id="3.20.20.450:FF:000001">
    <property type="entry name" value="Cyclic di-GMP phosphodiesterase yahA"/>
    <property type="match status" value="1"/>
</dbReference>
<dbReference type="Pfam" id="PF07695">
    <property type="entry name" value="7TMR-DISM_7TM"/>
    <property type="match status" value="1"/>
</dbReference>
<dbReference type="InterPro" id="IPR035919">
    <property type="entry name" value="EAL_sf"/>
</dbReference>
<dbReference type="Pfam" id="PF00563">
    <property type="entry name" value="EAL"/>
    <property type="match status" value="1"/>
</dbReference>
<dbReference type="EC" id="3.1.4.52" evidence="1"/>
<accession>A0A9X4YD52</accession>
<dbReference type="RefSeq" id="WP_160898932.1">
    <property type="nucleotide sequence ID" value="NZ_WMEX01000005.1"/>
</dbReference>
<dbReference type="InterPro" id="IPR011622">
    <property type="entry name" value="7TMR_DISM_rcpt_extracell_dom2"/>
</dbReference>
<feature type="transmembrane region" description="Helical" evidence="3">
    <location>
        <begin position="352"/>
        <end position="371"/>
    </location>
</feature>
<keyword evidence="3" id="KW-0472">Membrane</keyword>
<sequence>MGRVALHIWTAYRGAVGAMLALALVLASLSAAGAVTVLPGTTSQNPTHSLEYWSEPADRSVTMPAILAGEVSPDWSPVEGDVANFGYTAGTNWYRMRLENPLQQPVERLLEIRYPLLDHIEFYRVRGGTIVESHLTGDHYPFESRPMGHRTFILPMELEPESESRIYLRVRTSGSHQVPMMLWKPETFFEVNETDMVGRSMFYGMLLIIITFNVFLYGALRERSYLYYVLTNATLLVLMASLHGMAFQFLYPSYPEINERVTLVSSAMIALFFSLFARTFLNITPEMRVRSNVFHGLTIVTALNTVAAFFISYDLSTRLSVMLAGMVSLIMFLIGLAMMVRGHRAARYFMGAWIMLLVGSMAWILLVAGLVPSNFLTRYGVELGAVSQALVLTFAMGQRFSYEQRARLKAMEERESMEQSLLEQARHHGLTGLPGRNLLEVVLGGCTERVDHRRDCSLALVLIHFRGFDDINKTLGHENADQLLYQLAWRMNEVVLGLPDSVIIENISGNPCAVAHVEGITFACAFHPRETEAMHGQMEALVEALRQPMEFRGLSLDMRMVGGCSFYPEDSADITTLLRHAFIAFDQAESGVSHVATYTESMNPYSERRLTLMTELRRAIREDSLALYFQPQVRLSSGEVCGFEVLLRWNHPDHGFIPPDEFIPMAEQTGLIQPLTQWVLDRSLLFGASMDAAGHPVRMAVNISARNLEEPAFADMVLGLLERHGLPTGRLILEVTETATMVNPINALQALRGLYDAGIRLAIDDFGTGYSSLSYIRKLPVHEIKIDRSFVREMDANREDATIVRTTINMCHDLGFEVVAEGVESDDTSQLLRNMQCDIMQGYHLSRPMPEEHVAGWLSTWYYTSGSGG</sequence>
<keyword evidence="3" id="KW-1133">Transmembrane helix</keyword>
<comment type="caution">
    <text evidence="6">The sequence shown here is derived from an EMBL/GenBank/DDBJ whole genome shotgun (WGS) entry which is preliminary data.</text>
</comment>
<evidence type="ECO:0000256" key="2">
    <source>
        <dbReference type="ARBA" id="ARBA00022636"/>
    </source>
</evidence>
<dbReference type="PROSITE" id="PS50887">
    <property type="entry name" value="GGDEF"/>
    <property type="match status" value="1"/>
</dbReference>
<evidence type="ECO:0000259" key="4">
    <source>
        <dbReference type="PROSITE" id="PS50883"/>
    </source>
</evidence>
<dbReference type="Pfam" id="PF07696">
    <property type="entry name" value="7TMR-DISMED2"/>
    <property type="match status" value="1"/>
</dbReference>
<feature type="transmembrane region" description="Helical" evidence="3">
    <location>
        <begin position="227"/>
        <end position="251"/>
    </location>
</feature>
<feature type="transmembrane region" description="Helical" evidence="3">
    <location>
        <begin position="293"/>
        <end position="313"/>
    </location>
</feature>
<keyword evidence="3" id="KW-0812">Transmembrane</keyword>